<feature type="transmembrane region" description="Helical" evidence="7">
    <location>
        <begin position="48"/>
        <end position="67"/>
    </location>
</feature>
<feature type="domain" description="Bacterial sugar transferase" evidence="8">
    <location>
        <begin position="270"/>
        <end position="457"/>
    </location>
</feature>
<dbReference type="GO" id="GO:0016740">
    <property type="term" value="F:transferase activity"/>
    <property type="evidence" value="ECO:0007669"/>
    <property type="project" value="UniProtKB-KW"/>
</dbReference>
<dbReference type="InterPro" id="IPR003362">
    <property type="entry name" value="Bact_transf"/>
</dbReference>
<evidence type="ECO:0000256" key="5">
    <source>
        <dbReference type="ARBA" id="ARBA00022989"/>
    </source>
</evidence>
<keyword evidence="5 7" id="KW-1133">Transmembrane helix</keyword>
<dbReference type="PANTHER" id="PTHR30576">
    <property type="entry name" value="COLANIC BIOSYNTHESIS UDP-GLUCOSE LIPID CARRIER TRANSFERASE"/>
    <property type="match status" value="1"/>
</dbReference>
<evidence type="ECO:0000256" key="6">
    <source>
        <dbReference type="ARBA" id="ARBA00023136"/>
    </source>
</evidence>
<gene>
    <name evidence="9" type="ORF">LRS13_11210</name>
</gene>
<dbReference type="PANTHER" id="PTHR30576:SF10">
    <property type="entry name" value="SLL5057 PROTEIN"/>
    <property type="match status" value="1"/>
</dbReference>
<reference evidence="10" key="1">
    <citation type="submission" date="2021-11" db="EMBL/GenBank/DDBJ databases">
        <title>Cultivation dependent microbiological survey of springs from the worlds oldest radium mine currently devoted to the extraction of radon-saturated water.</title>
        <authorList>
            <person name="Kapinusova G."/>
            <person name="Smrhova T."/>
            <person name="Strejcek M."/>
            <person name="Suman J."/>
            <person name="Jani K."/>
            <person name="Pajer P."/>
            <person name="Uhlik O."/>
        </authorList>
    </citation>
    <scope>NUCLEOTIDE SEQUENCE [LARGE SCALE GENOMIC DNA]</scope>
    <source>
        <strain evidence="10">J379</strain>
    </source>
</reference>
<protein>
    <submittedName>
        <fullName evidence="9">Sugar transferase</fullName>
    </submittedName>
</protein>
<dbReference type="Gene3D" id="3.40.50.720">
    <property type="entry name" value="NAD(P)-binding Rossmann-like Domain"/>
    <property type="match status" value="1"/>
</dbReference>
<dbReference type="RefSeq" id="WP_353866481.1">
    <property type="nucleotide sequence ID" value="NZ_CP088295.1"/>
</dbReference>
<keyword evidence="3 9" id="KW-0808">Transferase</keyword>
<evidence type="ECO:0000256" key="2">
    <source>
        <dbReference type="ARBA" id="ARBA00006464"/>
    </source>
</evidence>
<organism evidence="9 10">
    <name type="scientific">Svornostia abyssi</name>
    <dbReference type="NCBI Taxonomy" id="2898438"/>
    <lineage>
        <taxon>Bacteria</taxon>
        <taxon>Bacillati</taxon>
        <taxon>Actinomycetota</taxon>
        <taxon>Thermoleophilia</taxon>
        <taxon>Solirubrobacterales</taxon>
        <taxon>Baekduiaceae</taxon>
        <taxon>Svornostia</taxon>
    </lineage>
</organism>
<evidence type="ECO:0000313" key="9">
    <source>
        <dbReference type="EMBL" id="UUY06050.1"/>
    </source>
</evidence>
<dbReference type="InterPro" id="IPR017475">
    <property type="entry name" value="EPS_sugar_tfrase"/>
</dbReference>
<feature type="transmembrane region" description="Helical" evidence="7">
    <location>
        <begin position="88"/>
        <end position="106"/>
    </location>
</feature>
<feature type="transmembrane region" description="Helical" evidence="7">
    <location>
        <begin position="118"/>
        <end position="138"/>
    </location>
</feature>
<feature type="transmembrane region" description="Helical" evidence="7">
    <location>
        <begin position="21"/>
        <end position="42"/>
    </location>
</feature>
<dbReference type="EMBL" id="CP088295">
    <property type="protein sequence ID" value="UUY06050.1"/>
    <property type="molecule type" value="Genomic_DNA"/>
</dbReference>
<evidence type="ECO:0000313" key="10">
    <source>
        <dbReference type="Proteomes" id="UP001058860"/>
    </source>
</evidence>
<evidence type="ECO:0000256" key="7">
    <source>
        <dbReference type="SAM" id="Phobius"/>
    </source>
</evidence>
<comment type="subcellular location">
    <subcellularLocation>
        <location evidence="1">Membrane</location>
        <topology evidence="1">Multi-pass membrane protein</topology>
    </subcellularLocation>
</comment>
<proteinExistence type="inferred from homology"/>
<accession>A0ABY5PNR9</accession>
<evidence type="ECO:0000256" key="3">
    <source>
        <dbReference type="ARBA" id="ARBA00022679"/>
    </source>
</evidence>
<keyword evidence="10" id="KW-1185">Reference proteome</keyword>
<dbReference type="Proteomes" id="UP001058860">
    <property type="component" value="Chromosome"/>
</dbReference>
<keyword evidence="6 7" id="KW-0472">Membrane</keyword>
<dbReference type="NCBIfam" id="TIGR03025">
    <property type="entry name" value="EPS_sugtrans"/>
    <property type="match status" value="1"/>
</dbReference>
<name>A0ABY5PNR9_9ACTN</name>
<sequence length="462" mass="51722">MAGAIFEGPVKGEIRRREHTYRIALAWSDALAATLALTIAVFVLGSDYVSGLTLLAIPMVVVAAKILGLYDRDELLLRKTTLDETPQLFQLATICTLVFWLGESVFVDGRLGHDQVLGLWLCLFTFAIVGRWVTRAVVSRTTREERCLVVGGSDVAVEIDRKLGTAHSVNAVLVGTVPLDEGHDHRRTLRRVEQAIADRDVHRVILAPRQADSEYVLDMVRTVKSLGVRVSLLPRMFEVVGSSVVFDELDGVTVLGVRNFGMSRSSLMVKRTMDLVGSTLGLLAISPILMVIAAAVRLDSRGPILFRQVRVGRNGETFEVMKFRTMVANAEELKDSLRDRNEADGGLFKIEDDPRITRVGRLLRKTSLDELPQLFNVFRGEMSLVGPRPLVLDEDSKIEGWRRRRLHLTPGMTGHWQILGSSRIPLHEMVKIDYLYVANWSLWTDVKILLRTVPHMLRRGGM</sequence>
<keyword evidence="4 7" id="KW-0812">Transmembrane</keyword>
<evidence type="ECO:0000259" key="8">
    <source>
        <dbReference type="Pfam" id="PF02397"/>
    </source>
</evidence>
<comment type="similarity">
    <text evidence="2">Belongs to the bacterial sugar transferase family.</text>
</comment>
<evidence type="ECO:0000256" key="4">
    <source>
        <dbReference type="ARBA" id="ARBA00022692"/>
    </source>
</evidence>
<feature type="transmembrane region" description="Helical" evidence="7">
    <location>
        <begin position="275"/>
        <end position="296"/>
    </location>
</feature>
<dbReference type="Pfam" id="PF02397">
    <property type="entry name" value="Bac_transf"/>
    <property type="match status" value="1"/>
</dbReference>
<evidence type="ECO:0000256" key="1">
    <source>
        <dbReference type="ARBA" id="ARBA00004141"/>
    </source>
</evidence>